<dbReference type="WBParaSite" id="L893_g4489.t1">
    <property type="protein sequence ID" value="L893_g4489.t1"/>
    <property type="gene ID" value="L893_g4489"/>
</dbReference>
<accession>A0A1I8AD13</accession>
<proteinExistence type="predicted"/>
<reference evidence="2" key="1">
    <citation type="submission" date="2016-11" db="UniProtKB">
        <authorList>
            <consortium name="WormBaseParasite"/>
        </authorList>
    </citation>
    <scope>IDENTIFICATION</scope>
</reference>
<organism evidence="1 2">
    <name type="scientific">Steinernema glaseri</name>
    <dbReference type="NCBI Taxonomy" id="37863"/>
    <lineage>
        <taxon>Eukaryota</taxon>
        <taxon>Metazoa</taxon>
        <taxon>Ecdysozoa</taxon>
        <taxon>Nematoda</taxon>
        <taxon>Chromadorea</taxon>
        <taxon>Rhabditida</taxon>
        <taxon>Tylenchina</taxon>
        <taxon>Panagrolaimomorpha</taxon>
        <taxon>Strongyloidoidea</taxon>
        <taxon>Steinernematidae</taxon>
        <taxon>Steinernema</taxon>
    </lineage>
</organism>
<sequence>MIENEVFLSLASALLAELSQPAVSKWLRTDLRAQILELVRVNSSANPTLHGEKCRSAALKGKNREMHQ</sequence>
<name>A0A1I8AD13_9BILA</name>
<dbReference type="Proteomes" id="UP000095287">
    <property type="component" value="Unplaced"/>
</dbReference>
<protein>
    <submittedName>
        <fullName evidence="2">Transcriptional regulator</fullName>
    </submittedName>
</protein>
<evidence type="ECO:0000313" key="1">
    <source>
        <dbReference type="Proteomes" id="UP000095287"/>
    </source>
</evidence>
<evidence type="ECO:0000313" key="2">
    <source>
        <dbReference type="WBParaSite" id="L893_g4489.t1"/>
    </source>
</evidence>
<dbReference type="AlphaFoldDB" id="A0A1I8AD13"/>
<keyword evidence="1" id="KW-1185">Reference proteome</keyword>